<dbReference type="SUPFAM" id="SSF54373">
    <property type="entry name" value="FAD-linked reductases, C-terminal domain"/>
    <property type="match status" value="1"/>
</dbReference>
<comment type="caution">
    <text evidence="5">The sequence shown here is derived from an EMBL/GenBank/DDBJ whole genome shotgun (WGS) entry which is preliminary data.</text>
</comment>
<proteinExistence type="inferred from homology"/>
<dbReference type="InterPro" id="IPR012132">
    <property type="entry name" value="GMC_OxRdtase"/>
</dbReference>
<accession>A0A818XSE1</accession>
<dbReference type="Pfam" id="PF00732">
    <property type="entry name" value="GMC_oxred_N"/>
    <property type="match status" value="1"/>
</dbReference>
<feature type="transmembrane region" description="Helical" evidence="2">
    <location>
        <begin position="124"/>
        <end position="141"/>
    </location>
</feature>
<dbReference type="Proteomes" id="UP000663823">
    <property type="component" value="Unassembled WGS sequence"/>
</dbReference>
<dbReference type="EMBL" id="CAJOAX010001776">
    <property type="protein sequence ID" value="CAF3744539.1"/>
    <property type="molecule type" value="Genomic_DNA"/>
</dbReference>
<organism evidence="5 6">
    <name type="scientific">Rotaria sordida</name>
    <dbReference type="NCBI Taxonomy" id="392033"/>
    <lineage>
        <taxon>Eukaryota</taxon>
        <taxon>Metazoa</taxon>
        <taxon>Spiralia</taxon>
        <taxon>Gnathifera</taxon>
        <taxon>Rotifera</taxon>
        <taxon>Eurotatoria</taxon>
        <taxon>Bdelloidea</taxon>
        <taxon>Philodinida</taxon>
        <taxon>Philodinidae</taxon>
        <taxon>Rotaria</taxon>
    </lineage>
</organism>
<protein>
    <recommendedName>
        <fullName evidence="7">Choline dehydrogenase</fullName>
    </recommendedName>
</protein>
<evidence type="ECO:0000313" key="5">
    <source>
        <dbReference type="EMBL" id="CAF3744539.1"/>
    </source>
</evidence>
<keyword evidence="2" id="KW-0812">Transmembrane</keyword>
<gene>
    <name evidence="5" type="ORF">OTI717_LOCUS15221</name>
</gene>
<name>A0A818XSE1_9BILA</name>
<evidence type="ECO:0000256" key="1">
    <source>
        <dbReference type="ARBA" id="ARBA00010790"/>
    </source>
</evidence>
<evidence type="ECO:0000256" key="2">
    <source>
        <dbReference type="SAM" id="Phobius"/>
    </source>
</evidence>
<evidence type="ECO:0008006" key="7">
    <source>
        <dbReference type="Google" id="ProtNLM"/>
    </source>
</evidence>
<dbReference type="Gene3D" id="3.30.560.10">
    <property type="entry name" value="Glucose Oxidase, domain 3"/>
    <property type="match status" value="1"/>
</dbReference>
<dbReference type="GO" id="GO:0050660">
    <property type="term" value="F:flavin adenine dinucleotide binding"/>
    <property type="evidence" value="ECO:0007669"/>
    <property type="project" value="InterPro"/>
</dbReference>
<dbReference type="SUPFAM" id="SSF51905">
    <property type="entry name" value="FAD/NAD(P)-binding domain"/>
    <property type="match status" value="1"/>
</dbReference>
<dbReference type="InterPro" id="IPR036188">
    <property type="entry name" value="FAD/NAD-bd_sf"/>
</dbReference>
<keyword evidence="2" id="KW-0472">Membrane</keyword>
<feature type="domain" description="Glucose-methanol-choline oxidoreductase N-terminal" evidence="3">
    <location>
        <begin position="291"/>
        <end position="613"/>
    </location>
</feature>
<dbReference type="PANTHER" id="PTHR11552">
    <property type="entry name" value="GLUCOSE-METHANOL-CHOLINE GMC OXIDOREDUCTASE"/>
    <property type="match status" value="1"/>
</dbReference>
<feature type="transmembrane region" description="Helical" evidence="2">
    <location>
        <begin position="176"/>
        <end position="196"/>
    </location>
</feature>
<dbReference type="GO" id="GO:0016614">
    <property type="term" value="F:oxidoreductase activity, acting on CH-OH group of donors"/>
    <property type="evidence" value="ECO:0007669"/>
    <property type="project" value="InterPro"/>
</dbReference>
<feature type="domain" description="Glucose-methanol-choline oxidoreductase C-terminal" evidence="4">
    <location>
        <begin position="726"/>
        <end position="857"/>
    </location>
</feature>
<sequence>MNTTSDSVNSALLAAPYQLNIYFGLFIWLIGNIGCIGNIIVFSSRTLCKRAYSVYLLWEALSDLIYFNFLLMTRVLQKGFQIPITTRYDIICKLRQFDSVWNHDVSLSLFSFATIDRILSAQRLNTMGTPLVMFVLAFLLIRSVRSVIQRRIAPSNNKPSAIIVQRSILQQIDSRLTLMLILQLIIAIVTRIPYAAQLIYTNITKNWSKPCTPHTHEISIDWYSNDNLLKNIKGSLASINTNARVRMNIDTTFGSEEKNDVDQALLHSRNKYKRHTRRRYSECQSKHTSIYDYIVVGSGPGGTTIATRLALNNFKVLLIEAGPDYDDSTTRIAAFWPLALLNPKITGHFHPYLFSKADHVIIDYPRGITLGGSAQINTMIAITPNPLEWDYIAQVTGDYNWSSKMIKRKYLKLTENCQYCTNSDNDKNKNGWLNISIAAYQDPLPLRQSNPVLYDLLENIKTQYKFNPNINYESFYDSYFFPTESVTKETGTRGNTYRHIKNVQSMKKSNLYVWTNTFVTKLIIDPRTKEACGVEYIKGSYLYHASPLSSSSANSNNLRKLSIYAKREIIVSGGQWMTPQLLQLSGIGDRNLLRQFGIRTIQHLPGVGVNQQDRSEATYVVKLKDGVNMAGIRNVNCTFNSTPDDPCLIDYIANPRTSFYSNNRVISMMIHSTQPIQPNFPDTAYVFIPSRFTGFRENWVQEALQYPAGSYLSVIVNLAHGTNNLGSVRIQSTNAFETPLIQINHFAGPIGQIELNRIKQSFRYLRNLILNSSFSKYVDYEELPGINIQTDEELEQFIRKYIWSHHACCTAKMGNTSRDPLAVLNSKGQVKGIKNLRVCDISIFPKIPSYFPLMPIITACEKIADDIIKRAKY</sequence>
<feature type="transmembrane region" description="Helical" evidence="2">
    <location>
        <begin position="20"/>
        <end position="42"/>
    </location>
</feature>
<reference evidence="5" key="1">
    <citation type="submission" date="2021-02" db="EMBL/GenBank/DDBJ databases">
        <authorList>
            <person name="Nowell W R."/>
        </authorList>
    </citation>
    <scope>NUCLEOTIDE SEQUENCE</scope>
</reference>
<comment type="similarity">
    <text evidence="1">Belongs to the GMC oxidoreductase family.</text>
</comment>
<dbReference type="PANTHER" id="PTHR11552:SF213">
    <property type="entry name" value="DEHYDROGENASE, PUTATIVE-RELATED"/>
    <property type="match status" value="1"/>
</dbReference>
<feature type="transmembrane region" description="Helical" evidence="2">
    <location>
        <begin position="54"/>
        <end position="71"/>
    </location>
</feature>
<dbReference type="Gene3D" id="3.50.50.60">
    <property type="entry name" value="FAD/NAD(P)-binding domain"/>
    <property type="match status" value="1"/>
</dbReference>
<evidence type="ECO:0000313" key="6">
    <source>
        <dbReference type="Proteomes" id="UP000663823"/>
    </source>
</evidence>
<dbReference type="Pfam" id="PF05199">
    <property type="entry name" value="GMC_oxred_C"/>
    <property type="match status" value="1"/>
</dbReference>
<evidence type="ECO:0000259" key="3">
    <source>
        <dbReference type="Pfam" id="PF00732"/>
    </source>
</evidence>
<dbReference type="AlphaFoldDB" id="A0A818XSE1"/>
<dbReference type="InterPro" id="IPR000172">
    <property type="entry name" value="GMC_OxRdtase_N"/>
</dbReference>
<evidence type="ECO:0000259" key="4">
    <source>
        <dbReference type="Pfam" id="PF05199"/>
    </source>
</evidence>
<keyword evidence="2" id="KW-1133">Transmembrane helix</keyword>
<dbReference type="InterPro" id="IPR007867">
    <property type="entry name" value="GMC_OxRtase_C"/>
</dbReference>